<evidence type="ECO:0000313" key="2">
    <source>
        <dbReference type="Proteomes" id="UP000829647"/>
    </source>
</evidence>
<dbReference type="Proteomes" id="UP000829647">
    <property type="component" value="Chromosome"/>
</dbReference>
<dbReference type="EMBL" id="CP095848">
    <property type="protein sequence ID" value="UPL49718.1"/>
    <property type="molecule type" value="Genomic_DNA"/>
</dbReference>
<name>A0ABY4JA84_9BACT</name>
<sequence length="101" mass="11194">MEQTLLFRVDKNFSLPGLGVLLLPEKQVPELQKLALHTSLRLLLHYSAGHREPAVATVEEIDRAEESAVRALLLTQEGAAPVPVGTEVWWGGEEVGWEELL</sequence>
<proteinExistence type="predicted"/>
<protein>
    <submittedName>
        <fullName evidence="1">Uncharacterized protein</fullName>
    </submittedName>
</protein>
<keyword evidence="2" id="KW-1185">Reference proteome</keyword>
<organism evidence="1 2">
    <name type="scientific">Hymenobacter sublimis</name>
    <dbReference type="NCBI Taxonomy" id="2933777"/>
    <lineage>
        <taxon>Bacteria</taxon>
        <taxon>Pseudomonadati</taxon>
        <taxon>Bacteroidota</taxon>
        <taxon>Cytophagia</taxon>
        <taxon>Cytophagales</taxon>
        <taxon>Hymenobacteraceae</taxon>
        <taxon>Hymenobacter</taxon>
    </lineage>
</organism>
<accession>A0ABY4JA84</accession>
<reference evidence="1 2" key="1">
    <citation type="submission" date="2022-04" db="EMBL/GenBank/DDBJ databases">
        <title>Hymenobacter sp. isolated from the air.</title>
        <authorList>
            <person name="Won M."/>
            <person name="Lee C.-M."/>
            <person name="Woen H.-Y."/>
            <person name="Kwon S.-W."/>
        </authorList>
    </citation>
    <scope>NUCLEOTIDE SEQUENCE [LARGE SCALE GENOMIC DNA]</scope>
    <source>
        <strain evidence="2">5516 S-25</strain>
    </source>
</reference>
<evidence type="ECO:0000313" key="1">
    <source>
        <dbReference type="EMBL" id="UPL49718.1"/>
    </source>
</evidence>
<gene>
    <name evidence="1" type="ORF">MWH26_02120</name>
</gene>
<dbReference type="RefSeq" id="WP_247975854.1">
    <property type="nucleotide sequence ID" value="NZ_CP095848.1"/>
</dbReference>